<gene>
    <name evidence="5" type="primary">C5orf34</name>
</gene>
<dbReference type="InterPro" id="IPR027865">
    <property type="entry name" value="C5orf34-like_C"/>
</dbReference>
<reference evidence="5" key="3">
    <citation type="submission" date="2025-09" db="UniProtKB">
        <authorList>
            <consortium name="Ensembl"/>
        </authorList>
    </citation>
    <scope>IDENTIFICATION</scope>
</reference>
<accession>A0A2K5VLH5</accession>
<evidence type="ECO:0000259" key="3">
    <source>
        <dbReference type="Pfam" id="PF22833"/>
    </source>
</evidence>
<dbReference type="PANTHER" id="PTHR34531:SF1">
    <property type="entry name" value="CHROMOSOME 5 OPEN READING FRAME 34"/>
    <property type="match status" value="1"/>
</dbReference>
<evidence type="ECO:0000259" key="4">
    <source>
        <dbReference type="Pfam" id="PF22834"/>
    </source>
</evidence>
<dbReference type="InterPro" id="IPR053899">
    <property type="entry name" value="C5orf34-like_2nd"/>
</dbReference>
<dbReference type="Proteomes" id="UP000233100">
    <property type="component" value="Chromosome 6"/>
</dbReference>
<feature type="domain" description="C5orf34-like C-terminal" evidence="1">
    <location>
        <begin position="439"/>
        <end position="479"/>
    </location>
</feature>
<keyword evidence="6" id="KW-1185">Reference proteome</keyword>
<evidence type="ECO:0000313" key="6">
    <source>
        <dbReference type="Proteomes" id="UP000233100"/>
    </source>
</evidence>
<evidence type="ECO:0000259" key="2">
    <source>
        <dbReference type="Pfam" id="PF15025"/>
    </source>
</evidence>
<dbReference type="Pfam" id="PF22834">
    <property type="entry name" value="Polo_box_4"/>
    <property type="match status" value="1"/>
</dbReference>
<dbReference type="VEuPathDB" id="HostDB:ENSMFAG00000044319"/>
<reference evidence="5" key="2">
    <citation type="submission" date="2025-08" db="UniProtKB">
        <authorList>
            <consortium name="Ensembl"/>
        </authorList>
    </citation>
    <scope>IDENTIFICATION</scope>
</reference>
<proteinExistence type="predicted"/>
<dbReference type="AlphaFoldDB" id="A0A2K5VLH5"/>
<dbReference type="Bgee" id="ENSMFAG00000044319">
    <property type="expression patterns" value="Expressed in thymus and 13 other cell types or tissues"/>
</dbReference>
<feature type="domain" description="C5orf34-like" evidence="4">
    <location>
        <begin position="331"/>
        <end position="416"/>
    </location>
</feature>
<dbReference type="InterPro" id="IPR053901">
    <property type="entry name" value="C5orf34-like"/>
</dbReference>
<dbReference type="InterPro" id="IPR053900">
    <property type="entry name" value="C5orf34-like_dom"/>
</dbReference>
<dbReference type="InterPro" id="IPR027830">
    <property type="entry name" value="C5orf34-like_N"/>
</dbReference>
<reference evidence="5 6" key="1">
    <citation type="submission" date="2013-03" db="EMBL/GenBank/DDBJ databases">
        <authorList>
            <person name="Warren W."/>
            <person name="Wilson R.K."/>
        </authorList>
    </citation>
    <scope>NUCLEOTIDE SEQUENCE</scope>
</reference>
<dbReference type="Pfam" id="PF15016">
    <property type="entry name" value="C5orf34_C"/>
    <property type="match status" value="1"/>
</dbReference>
<dbReference type="PANTHER" id="PTHR34531">
    <property type="entry name" value="ZGC:153352"/>
    <property type="match status" value="1"/>
</dbReference>
<dbReference type="Pfam" id="PF15025">
    <property type="entry name" value="C5orf34-like_N"/>
    <property type="match status" value="1"/>
</dbReference>
<evidence type="ECO:0000313" key="5">
    <source>
        <dbReference type="Ensembl" id="ENSMFAP00000025663.2"/>
    </source>
</evidence>
<name>A0A2K5VLH5_MACFA</name>
<evidence type="ECO:0000259" key="1">
    <source>
        <dbReference type="Pfam" id="PF15016"/>
    </source>
</evidence>
<protein>
    <submittedName>
        <fullName evidence="5">Chromosome 5 open reading frame 34</fullName>
    </submittedName>
</protein>
<feature type="domain" description="C5orf34-like second" evidence="3">
    <location>
        <begin position="121"/>
        <end position="257"/>
    </location>
</feature>
<dbReference type="GeneTree" id="ENSGT00500000044987"/>
<sequence length="579" mass="66337">MAAELRMVLYEDDSVQVQYVDGSTLQLSPCGSEFLFEKSPPVSAHPLEQPERIRQRTHFVISTYREQLQRALDFRNSSATYPFLSETIIPSERKKHIFIDITEVRWPSLGTDGTMICMESGIVKITSLDGHAYLCLPRSQHEFTVHFLCKVSQKSDSSAGLSETNNKAPKDKLEKAGKICIHGNLSGQRLKNKENELHCQIMKSKETLKKMNCVNGTEGREELPLPGTKHTCVYTWVKQCWSVAACPEEWKYPLSLALHFHKKINNMSKIDAHITQSRCLTSDISEERGKVVSVLPRALPLSCPVPHLHRWNFWDSLLQRQSNEYSYPEQVKMVWYKGVTYRLTHQNMNSIEIYPGDGSVFKSEGAYFGKYFTYYSIQEGSEEREEKTYSVNNLPPDRPGSPFSVGSLIKQATRILQHCVKMRLSLSHNYRICCWKMVNQGLNLGWCKLTFPDGQDQLIQIEHPEPYERYVTTVTSWCRRLFQTSPREMPTHSSSSVLQENWSVASELEKIQKFNLLLENSGILNQISNKKNEQPSDHYKPGSSETLLGEVNENRVSIALKKTSEILHDIDCLLSNSKK</sequence>
<dbReference type="Ensembl" id="ENSMFAT00000033814.2">
    <property type="protein sequence ID" value="ENSMFAP00000025663.2"/>
    <property type="gene ID" value="ENSMFAG00000044319.2"/>
</dbReference>
<dbReference type="Pfam" id="PF22833">
    <property type="entry name" value="C5orf34_2nd"/>
    <property type="match status" value="1"/>
</dbReference>
<feature type="domain" description="C5orf34-like N-terminal" evidence="2">
    <location>
        <begin position="7"/>
        <end position="76"/>
    </location>
</feature>
<organism evidence="5 6">
    <name type="scientific">Macaca fascicularis</name>
    <name type="common">Crab-eating macaque</name>
    <name type="synonym">Cynomolgus monkey</name>
    <dbReference type="NCBI Taxonomy" id="9541"/>
    <lineage>
        <taxon>Eukaryota</taxon>
        <taxon>Metazoa</taxon>
        <taxon>Chordata</taxon>
        <taxon>Craniata</taxon>
        <taxon>Vertebrata</taxon>
        <taxon>Euteleostomi</taxon>
        <taxon>Mammalia</taxon>
        <taxon>Eutheria</taxon>
        <taxon>Euarchontoglires</taxon>
        <taxon>Primates</taxon>
        <taxon>Haplorrhini</taxon>
        <taxon>Catarrhini</taxon>
        <taxon>Cercopithecidae</taxon>
        <taxon>Cercopithecinae</taxon>
        <taxon>Macaca</taxon>
    </lineage>
</organism>